<feature type="domain" description="RagB/SusD" evidence="6">
    <location>
        <begin position="380"/>
        <end position="604"/>
    </location>
</feature>
<dbReference type="Proteomes" id="UP000184164">
    <property type="component" value="Unassembled WGS sequence"/>
</dbReference>
<accession>A0A1M5BX60</accession>
<dbReference type="OrthoDB" id="727588at2"/>
<evidence type="ECO:0000313" key="8">
    <source>
        <dbReference type="EMBL" id="SHF46822.1"/>
    </source>
</evidence>
<feature type="domain" description="SusD-like N-terminal" evidence="7">
    <location>
        <begin position="23"/>
        <end position="200"/>
    </location>
</feature>
<evidence type="ECO:0000256" key="3">
    <source>
        <dbReference type="ARBA" id="ARBA00022729"/>
    </source>
</evidence>
<sequence length="610" mass="68423">MKNISIKIFVLAGVLAFASCDDYLDAPAKSTLDEQTIFSNATFAEQAIAGVIQSFCETNSYRGRFIAYYGINTDLEIRKSLSGSTSDAAQTLANYYTTPTNGNMDAANNAWAKFYEGIERANLAIRGLRTYGDVENRPEMAQLLGEMLTLRAVVYNDLLRGWGNVPARFEPINSETVNLPKVDRDEILKQLLADLEEAGNYCAWPNEIGVTTSSERINKAFAKGLRARLALAAAGYSQHLASSPNGSSQLTLSNDPDLAPEKMYQIVKDECLDIINSGTCRLLDFEECFKDFCSETYVAGGEVLWSIPFSSTRGRVLFDLGLTHTTEDKYVKLHANKGGSTLIMPTLWYDYEKEDARRSVTACPFVWTDGKQVPSSAQSWCIGKYRYEWLSQARWRNESSNDDGLNYLYMRYSDVLLMAAEAINELEGPGAAAPYFREVRNRAYPENPEMVDAYMNSISGSKDAFFKAIVKERGLEFAGEMLRKGDLIRWNMLGSAMDEAGSKLQAWDNRQDYTSQFDGTVYPYSQLPDRIYYKTALDGESIVIHGLNYGDPDAAPDASYSGTKEWSLNDVPLWDYIALRNPNLQPYWPVWQNFINTSEGALNNDDYNMP</sequence>
<evidence type="ECO:0000313" key="9">
    <source>
        <dbReference type="Proteomes" id="UP000184164"/>
    </source>
</evidence>
<evidence type="ECO:0000259" key="6">
    <source>
        <dbReference type="Pfam" id="PF07980"/>
    </source>
</evidence>
<evidence type="ECO:0000256" key="5">
    <source>
        <dbReference type="ARBA" id="ARBA00023237"/>
    </source>
</evidence>
<dbReference type="Gene3D" id="1.25.40.390">
    <property type="match status" value="1"/>
</dbReference>
<keyword evidence="5" id="KW-0998">Cell outer membrane</keyword>
<organism evidence="8 9">
    <name type="scientific">Mariniphaga anaerophila</name>
    <dbReference type="NCBI Taxonomy" id="1484053"/>
    <lineage>
        <taxon>Bacteria</taxon>
        <taxon>Pseudomonadati</taxon>
        <taxon>Bacteroidota</taxon>
        <taxon>Bacteroidia</taxon>
        <taxon>Marinilabiliales</taxon>
        <taxon>Prolixibacteraceae</taxon>
        <taxon>Mariniphaga</taxon>
    </lineage>
</organism>
<dbReference type="RefSeq" id="WP_073002230.1">
    <property type="nucleotide sequence ID" value="NZ_FQUM01000005.1"/>
</dbReference>
<evidence type="ECO:0000256" key="1">
    <source>
        <dbReference type="ARBA" id="ARBA00004442"/>
    </source>
</evidence>
<dbReference type="Pfam" id="PF14322">
    <property type="entry name" value="SusD-like_3"/>
    <property type="match status" value="1"/>
</dbReference>
<dbReference type="InterPro" id="IPR011990">
    <property type="entry name" value="TPR-like_helical_dom_sf"/>
</dbReference>
<dbReference type="EMBL" id="FQUM01000005">
    <property type="protein sequence ID" value="SHF46822.1"/>
    <property type="molecule type" value="Genomic_DNA"/>
</dbReference>
<comment type="subcellular location">
    <subcellularLocation>
        <location evidence="1">Cell outer membrane</location>
    </subcellularLocation>
</comment>
<dbReference type="InterPro" id="IPR033985">
    <property type="entry name" value="SusD-like_N"/>
</dbReference>
<dbReference type="GO" id="GO:0009279">
    <property type="term" value="C:cell outer membrane"/>
    <property type="evidence" value="ECO:0007669"/>
    <property type="project" value="UniProtKB-SubCell"/>
</dbReference>
<evidence type="ECO:0000259" key="7">
    <source>
        <dbReference type="Pfam" id="PF14322"/>
    </source>
</evidence>
<dbReference type="Pfam" id="PF07980">
    <property type="entry name" value="SusD_RagB"/>
    <property type="match status" value="1"/>
</dbReference>
<dbReference type="SUPFAM" id="SSF48452">
    <property type="entry name" value="TPR-like"/>
    <property type="match status" value="1"/>
</dbReference>
<protein>
    <submittedName>
        <fullName evidence="8">Starch-binding associating with outer membrane</fullName>
    </submittedName>
</protein>
<keyword evidence="3" id="KW-0732">Signal</keyword>
<keyword evidence="4" id="KW-0472">Membrane</keyword>
<keyword evidence="9" id="KW-1185">Reference proteome</keyword>
<dbReference type="AlphaFoldDB" id="A0A1M5BX60"/>
<reference evidence="8 9" key="1">
    <citation type="submission" date="2016-11" db="EMBL/GenBank/DDBJ databases">
        <authorList>
            <person name="Jaros S."/>
            <person name="Januszkiewicz K."/>
            <person name="Wedrychowicz H."/>
        </authorList>
    </citation>
    <scope>NUCLEOTIDE SEQUENCE [LARGE SCALE GENOMIC DNA]</scope>
    <source>
        <strain evidence="8 9">DSM 26910</strain>
    </source>
</reference>
<name>A0A1M5BX60_9BACT</name>
<proteinExistence type="inferred from homology"/>
<dbReference type="PROSITE" id="PS51257">
    <property type="entry name" value="PROKAR_LIPOPROTEIN"/>
    <property type="match status" value="1"/>
</dbReference>
<evidence type="ECO:0000256" key="4">
    <source>
        <dbReference type="ARBA" id="ARBA00023136"/>
    </source>
</evidence>
<gene>
    <name evidence="8" type="ORF">SAMN05444274_105336</name>
</gene>
<evidence type="ECO:0000256" key="2">
    <source>
        <dbReference type="ARBA" id="ARBA00006275"/>
    </source>
</evidence>
<comment type="similarity">
    <text evidence="2">Belongs to the SusD family.</text>
</comment>
<dbReference type="STRING" id="1484053.SAMN05444274_105336"/>
<dbReference type="InterPro" id="IPR012944">
    <property type="entry name" value="SusD_RagB_dom"/>
</dbReference>